<dbReference type="OrthoDB" id="413953at2759"/>
<evidence type="ECO:0000313" key="2">
    <source>
        <dbReference type="Proteomes" id="UP000054560"/>
    </source>
</evidence>
<dbReference type="Pfam" id="PF13344">
    <property type="entry name" value="Hydrolase_6"/>
    <property type="match status" value="1"/>
</dbReference>
<dbReference type="RefSeq" id="XP_014148212.1">
    <property type="nucleotide sequence ID" value="XM_014292737.1"/>
</dbReference>
<dbReference type="InterPro" id="IPR023214">
    <property type="entry name" value="HAD_sf"/>
</dbReference>
<feature type="non-terminal residue" evidence="1">
    <location>
        <position position="47"/>
    </location>
</feature>
<protein>
    <recommendedName>
        <fullName evidence="3">Phosphoglycolate phosphatase</fullName>
    </recommendedName>
</protein>
<accession>A0A0L0FC26</accession>
<dbReference type="EMBL" id="KQ244530">
    <property type="protein sequence ID" value="KNC74310.1"/>
    <property type="molecule type" value="Genomic_DNA"/>
</dbReference>
<evidence type="ECO:0000313" key="1">
    <source>
        <dbReference type="EMBL" id="KNC74310.1"/>
    </source>
</evidence>
<proteinExistence type="predicted"/>
<keyword evidence="2" id="KW-1185">Reference proteome</keyword>
<dbReference type="Gene3D" id="3.40.50.1000">
    <property type="entry name" value="HAD superfamily/HAD-like"/>
    <property type="match status" value="1"/>
</dbReference>
<organism evidence="1 2">
    <name type="scientific">Sphaeroforma arctica JP610</name>
    <dbReference type="NCBI Taxonomy" id="667725"/>
    <lineage>
        <taxon>Eukaryota</taxon>
        <taxon>Ichthyosporea</taxon>
        <taxon>Ichthyophonida</taxon>
        <taxon>Sphaeroforma</taxon>
    </lineage>
</organism>
<reference evidence="1 2" key="1">
    <citation type="submission" date="2011-02" db="EMBL/GenBank/DDBJ databases">
        <title>The Genome Sequence of Sphaeroforma arctica JP610.</title>
        <authorList>
            <consortium name="The Broad Institute Genome Sequencing Platform"/>
            <person name="Russ C."/>
            <person name="Cuomo C."/>
            <person name="Young S.K."/>
            <person name="Zeng Q."/>
            <person name="Gargeya S."/>
            <person name="Alvarado L."/>
            <person name="Berlin A."/>
            <person name="Chapman S.B."/>
            <person name="Chen Z."/>
            <person name="Freedman E."/>
            <person name="Gellesch M."/>
            <person name="Goldberg J."/>
            <person name="Griggs A."/>
            <person name="Gujja S."/>
            <person name="Heilman E."/>
            <person name="Heiman D."/>
            <person name="Howarth C."/>
            <person name="Mehta T."/>
            <person name="Neiman D."/>
            <person name="Pearson M."/>
            <person name="Roberts A."/>
            <person name="Saif S."/>
            <person name="Shea T."/>
            <person name="Shenoy N."/>
            <person name="Sisk P."/>
            <person name="Stolte C."/>
            <person name="Sykes S."/>
            <person name="White J."/>
            <person name="Yandava C."/>
            <person name="Burger G."/>
            <person name="Gray M.W."/>
            <person name="Holland P.W.H."/>
            <person name="King N."/>
            <person name="Lang F.B.F."/>
            <person name="Roger A.J."/>
            <person name="Ruiz-Trillo I."/>
            <person name="Haas B."/>
            <person name="Nusbaum C."/>
            <person name="Birren B."/>
        </authorList>
    </citation>
    <scope>NUCLEOTIDE SEQUENCE [LARGE SCALE GENOMIC DNA]</scope>
    <source>
        <strain evidence="1 2">JP610</strain>
    </source>
</reference>
<evidence type="ECO:0008006" key="3">
    <source>
        <dbReference type="Google" id="ProtNLM"/>
    </source>
</evidence>
<dbReference type="Proteomes" id="UP000054560">
    <property type="component" value="Unassembled WGS sequence"/>
</dbReference>
<dbReference type="AlphaFoldDB" id="A0A0L0FC26"/>
<gene>
    <name evidence="1" type="ORF">SARC_13137</name>
</gene>
<name>A0A0L0FC26_9EUKA</name>
<dbReference type="SUPFAM" id="SSF56784">
    <property type="entry name" value="HAD-like"/>
    <property type="match status" value="1"/>
</dbReference>
<dbReference type="InterPro" id="IPR036412">
    <property type="entry name" value="HAD-like_sf"/>
</dbReference>
<dbReference type="STRING" id="667725.A0A0L0FC26"/>
<sequence length="47" mass="5109">MAQKITNGGSEFLDDFDAFVFDCDGVLWKGSHVIPGAVDTIAHLIEK</sequence>
<dbReference type="InterPro" id="IPR006357">
    <property type="entry name" value="HAD-SF_hydro_IIA"/>
</dbReference>
<dbReference type="GeneID" id="25913641"/>